<name>A0A066V4P3_TILAU</name>
<dbReference type="EMBL" id="JMSN01000170">
    <property type="protein sequence ID" value="KDN36396.1"/>
    <property type="molecule type" value="Genomic_DNA"/>
</dbReference>
<organism evidence="3 4">
    <name type="scientific">Tilletiaria anomala (strain ATCC 24038 / CBS 436.72 / UBC 951)</name>
    <dbReference type="NCBI Taxonomy" id="1037660"/>
    <lineage>
        <taxon>Eukaryota</taxon>
        <taxon>Fungi</taxon>
        <taxon>Dikarya</taxon>
        <taxon>Basidiomycota</taxon>
        <taxon>Ustilaginomycotina</taxon>
        <taxon>Exobasidiomycetes</taxon>
        <taxon>Georgefischeriales</taxon>
        <taxon>Tilletiariaceae</taxon>
        <taxon>Tilletiaria</taxon>
    </lineage>
</organism>
<dbReference type="Proteomes" id="UP000027361">
    <property type="component" value="Unassembled WGS sequence"/>
</dbReference>
<evidence type="ECO:0000313" key="3">
    <source>
        <dbReference type="EMBL" id="KDN36396.1"/>
    </source>
</evidence>
<dbReference type="Gene3D" id="3.30.530.20">
    <property type="match status" value="1"/>
</dbReference>
<dbReference type="AlphaFoldDB" id="A0A066V4P3"/>
<dbReference type="Pfam" id="PF11274">
    <property type="entry name" value="DUF3074"/>
    <property type="match status" value="1"/>
</dbReference>
<dbReference type="InterPro" id="IPR024500">
    <property type="entry name" value="DUF3074"/>
</dbReference>
<sequence length="285" mass="31807">MATTTEFPLNLTVTPFSSYPTGDTAREEVLRSYTLRSIALTRESLKWKNGKKFTNASQDGGHVQTFSSESTMSGREGNLSWHGRTSIHTETKYEAFRAGLLLDHSPNEAKYIHAIRETTKVDSFFGTTAEVWRNGYKLPIITKDRDFVELIITVDLPAHASPFSEEHEALVKEQLSTLFPTSNSELAAPRPPADDGEAQRLRSFLVISVPVSHDAAPQQRGAYIRGRYVSVEAVAEQADGTTAWRMSTQSDPAGRIPTWLTERSLPSKIAEDVPSFVKWVRQHVI</sequence>
<dbReference type="InterPro" id="IPR023393">
    <property type="entry name" value="START-like_dom_sf"/>
</dbReference>
<comment type="caution">
    <text evidence="3">The sequence shown here is derived from an EMBL/GenBank/DDBJ whole genome shotgun (WGS) entry which is preliminary data.</text>
</comment>
<dbReference type="GeneID" id="25266767"/>
<dbReference type="PANTHER" id="PTHR40370">
    <property type="entry name" value="EXPRESSED PROTEIN"/>
    <property type="match status" value="1"/>
</dbReference>
<evidence type="ECO:0000259" key="2">
    <source>
        <dbReference type="Pfam" id="PF11274"/>
    </source>
</evidence>
<reference evidence="3 4" key="1">
    <citation type="submission" date="2014-05" db="EMBL/GenBank/DDBJ databases">
        <title>Draft genome sequence of a rare smut relative, Tilletiaria anomala UBC 951.</title>
        <authorList>
            <consortium name="DOE Joint Genome Institute"/>
            <person name="Toome M."/>
            <person name="Kuo A."/>
            <person name="Henrissat B."/>
            <person name="Lipzen A."/>
            <person name="Tritt A."/>
            <person name="Yoshinaga Y."/>
            <person name="Zane M."/>
            <person name="Barry K."/>
            <person name="Grigoriev I.V."/>
            <person name="Spatafora J.W."/>
            <person name="Aimea M.C."/>
        </authorList>
    </citation>
    <scope>NUCLEOTIDE SEQUENCE [LARGE SCALE GENOMIC DNA]</scope>
    <source>
        <strain evidence="3 4">UBC 951</strain>
    </source>
</reference>
<dbReference type="SUPFAM" id="SSF55961">
    <property type="entry name" value="Bet v1-like"/>
    <property type="match status" value="1"/>
</dbReference>
<evidence type="ECO:0000256" key="1">
    <source>
        <dbReference type="SAM" id="MobiDB-lite"/>
    </source>
</evidence>
<proteinExistence type="predicted"/>
<feature type="region of interest" description="Disordered" evidence="1">
    <location>
        <begin position="56"/>
        <end position="78"/>
    </location>
</feature>
<dbReference type="OMA" id="WHLRESQ"/>
<protein>
    <recommendedName>
        <fullName evidence="2">DUF3074 domain-containing protein</fullName>
    </recommendedName>
</protein>
<dbReference type="RefSeq" id="XP_013240038.1">
    <property type="nucleotide sequence ID" value="XM_013384584.1"/>
</dbReference>
<accession>A0A066V4P3</accession>
<keyword evidence="4" id="KW-1185">Reference proteome</keyword>
<feature type="domain" description="DUF3074" evidence="2">
    <location>
        <begin position="81"/>
        <end position="280"/>
    </location>
</feature>
<evidence type="ECO:0000313" key="4">
    <source>
        <dbReference type="Proteomes" id="UP000027361"/>
    </source>
</evidence>
<gene>
    <name evidence="3" type="ORF">K437DRAFT_276823</name>
</gene>
<dbReference type="OrthoDB" id="6423603at2759"/>
<feature type="compositionally biased region" description="Polar residues" evidence="1">
    <location>
        <begin position="56"/>
        <end position="73"/>
    </location>
</feature>
<dbReference type="HOGENOM" id="CLU_078586_0_0_1"/>
<dbReference type="InParanoid" id="A0A066V4P3"/>
<dbReference type="PANTHER" id="PTHR40370:SF1">
    <property type="entry name" value="DUF3074 DOMAIN-CONTAINING PROTEIN"/>
    <property type="match status" value="1"/>
</dbReference>